<keyword evidence="9" id="KW-1185">Reference proteome</keyword>
<feature type="compositionally biased region" description="Low complexity" evidence="5">
    <location>
        <begin position="215"/>
        <end position="237"/>
    </location>
</feature>
<dbReference type="InterPro" id="IPR042099">
    <property type="entry name" value="ANL_N_sf"/>
</dbReference>
<feature type="region of interest" description="Disordered" evidence="5">
    <location>
        <begin position="177"/>
        <end position="256"/>
    </location>
</feature>
<feature type="compositionally biased region" description="Low complexity" evidence="5">
    <location>
        <begin position="189"/>
        <end position="207"/>
    </location>
</feature>
<dbReference type="Gene3D" id="3.40.50.12780">
    <property type="entry name" value="N-terminal domain of ligase-like"/>
    <property type="match status" value="2"/>
</dbReference>
<protein>
    <recommendedName>
        <fullName evidence="10">AMP-dependent synthetase</fullName>
    </recommendedName>
</protein>
<feature type="compositionally biased region" description="Low complexity" evidence="5">
    <location>
        <begin position="645"/>
        <end position="658"/>
    </location>
</feature>
<dbReference type="PANTHER" id="PTHR43605">
    <property type="entry name" value="ACYL-COENZYME A SYNTHETASE"/>
    <property type="match status" value="1"/>
</dbReference>
<dbReference type="AlphaFoldDB" id="B2GKZ3"/>
<dbReference type="GO" id="GO:0006633">
    <property type="term" value="P:fatty acid biosynthetic process"/>
    <property type="evidence" value="ECO:0007669"/>
    <property type="project" value="TreeGrafter"/>
</dbReference>
<evidence type="ECO:0000256" key="2">
    <source>
        <dbReference type="ARBA" id="ARBA00022598"/>
    </source>
</evidence>
<dbReference type="Pfam" id="PF00501">
    <property type="entry name" value="AMP-binding"/>
    <property type="match status" value="1"/>
</dbReference>
<dbReference type="PANTHER" id="PTHR43605:SF10">
    <property type="entry name" value="ACYL-COA SYNTHETASE MEDIUM CHAIN FAMILY MEMBER 3"/>
    <property type="match status" value="1"/>
</dbReference>
<dbReference type="GO" id="GO:0015645">
    <property type="term" value="F:fatty acid ligase activity"/>
    <property type="evidence" value="ECO:0007669"/>
    <property type="project" value="TreeGrafter"/>
</dbReference>
<dbReference type="GO" id="GO:0016405">
    <property type="term" value="F:CoA-ligase activity"/>
    <property type="evidence" value="ECO:0007669"/>
    <property type="project" value="UniProtKB-ARBA"/>
</dbReference>
<dbReference type="FunFam" id="3.30.300.30:FF:000028">
    <property type="entry name" value="AMP-dependent synthetase"/>
    <property type="match status" value="1"/>
</dbReference>
<reference evidence="8 9" key="1">
    <citation type="journal article" date="2008" name="J. Bacteriol.">
        <title>Complete genome sequence of the soil actinomycete Kocuria rhizophila.</title>
        <authorList>
            <person name="Takarada H."/>
            <person name="Sekine M."/>
            <person name="Kosugi H."/>
            <person name="Matsuo Y."/>
            <person name="Fujisawa T."/>
            <person name="Omata S."/>
            <person name="Kishi E."/>
            <person name="Shimizu A."/>
            <person name="Tsukatani N."/>
            <person name="Tanikawa S."/>
            <person name="Fujita N."/>
            <person name="Harayama S."/>
        </authorList>
    </citation>
    <scope>NUCLEOTIDE SEQUENCE [LARGE SCALE GENOMIC DNA]</scope>
    <source>
        <strain evidence="9">ATCC 9341 / DSM 348 / NBRC 103217 / DC2201</strain>
    </source>
</reference>
<evidence type="ECO:0000256" key="4">
    <source>
        <dbReference type="ARBA" id="ARBA00022840"/>
    </source>
</evidence>
<gene>
    <name evidence="8" type="ordered locus">KRH_01830</name>
</gene>
<dbReference type="KEGG" id="krh:KRH_01830"/>
<keyword evidence="2" id="KW-0436">Ligase</keyword>
<feature type="domain" description="AMP-dependent synthetase/ligase" evidence="6">
    <location>
        <begin position="62"/>
        <end position="498"/>
    </location>
</feature>
<dbReference type="InterPro" id="IPR025110">
    <property type="entry name" value="AMP-bd_C"/>
</dbReference>
<dbReference type="SUPFAM" id="SSF56801">
    <property type="entry name" value="Acetyl-CoA synthetase-like"/>
    <property type="match status" value="1"/>
</dbReference>
<keyword evidence="3" id="KW-0547">Nucleotide-binding</keyword>
<dbReference type="RefSeq" id="WP_012397257.1">
    <property type="nucleotide sequence ID" value="NC_010617.1"/>
</dbReference>
<dbReference type="eggNOG" id="COG0365">
    <property type="taxonomic scope" value="Bacteria"/>
</dbReference>
<dbReference type="Pfam" id="PF13193">
    <property type="entry name" value="AMP-binding_C"/>
    <property type="match status" value="1"/>
</dbReference>
<dbReference type="InterPro" id="IPR020845">
    <property type="entry name" value="AMP-binding_CS"/>
</dbReference>
<dbReference type="EMBL" id="AP009152">
    <property type="protein sequence ID" value="BAG28530.1"/>
    <property type="molecule type" value="Genomic_DNA"/>
</dbReference>
<dbReference type="PROSITE" id="PS00455">
    <property type="entry name" value="AMP_BINDING"/>
    <property type="match status" value="1"/>
</dbReference>
<evidence type="ECO:0000256" key="3">
    <source>
        <dbReference type="ARBA" id="ARBA00022741"/>
    </source>
</evidence>
<dbReference type="GO" id="GO:0006637">
    <property type="term" value="P:acyl-CoA metabolic process"/>
    <property type="evidence" value="ECO:0007669"/>
    <property type="project" value="TreeGrafter"/>
</dbReference>
<feature type="region of interest" description="Disordered" evidence="5">
    <location>
        <begin position="643"/>
        <end position="680"/>
    </location>
</feature>
<proteinExistence type="inferred from homology"/>
<dbReference type="InterPro" id="IPR045851">
    <property type="entry name" value="AMP-bd_C_sf"/>
</dbReference>
<dbReference type="Gene3D" id="3.30.300.30">
    <property type="match status" value="1"/>
</dbReference>
<dbReference type="OrthoDB" id="9803968at2"/>
<comment type="similarity">
    <text evidence="1">Belongs to the ATP-dependent AMP-binding enzyme family.</text>
</comment>
<keyword evidence="4" id="KW-0067">ATP-binding</keyword>
<evidence type="ECO:0000313" key="8">
    <source>
        <dbReference type="EMBL" id="BAG28530.1"/>
    </source>
</evidence>
<evidence type="ECO:0000259" key="7">
    <source>
        <dbReference type="Pfam" id="PF13193"/>
    </source>
</evidence>
<evidence type="ECO:0000259" key="6">
    <source>
        <dbReference type="Pfam" id="PF00501"/>
    </source>
</evidence>
<dbReference type="Proteomes" id="UP000008838">
    <property type="component" value="Chromosome"/>
</dbReference>
<organism evidence="8 9">
    <name type="scientific">Kocuria rhizophila (strain ATCC 9341 / DSM 348 / NBRC 103217 / DC2201)</name>
    <dbReference type="NCBI Taxonomy" id="378753"/>
    <lineage>
        <taxon>Bacteria</taxon>
        <taxon>Bacillati</taxon>
        <taxon>Actinomycetota</taxon>
        <taxon>Actinomycetes</taxon>
        <taxon>Micrococcales</taxon>
        <taxon>Micrococcaceae</taxon>
        <taxon>Kocuria</taxon>
    </lineage>
</organism>
<name>B2GKZ3_KOCRD</name>
<evidence type="ECO:0000256" key="1">
    <source>
        <dbReference type="ARBA" id="ARBA00006432"/>
    </source>
</evidence>
<dbReference type="GO" id="GO:0005524">
    <property type="term" value="F:ATP binding"/>
    <property type="evidence" value="ECO:0007669"/>
    <property type="project" value="UniProtKB-KW"/>
</dbReference>
<evidence type="ECO:0000256" key="5">
    <source>
        <dbReference type="SAM" id="MobiDB-lite"/>
    </source>
</evidence>
<accession>B2GKZ3</accession>
<evidence type="ECO:0008006" key="10">
    <source>
        <dbReference type="Google" id="ProtNLM"/>
    </source>
</evidence>
<sequence>MSETTAAQPTDGQSVTERFRAARDQLLRLRTDLDAAHAEFEWPRFDTFNFALDWFDALGAGEEADREALVIVEEDGAQTRRTYAELSRRSSQLATWLRGQGVQRGDRVILMLGNQVELWETMLACTKLGAPMIPTTVMLGENDLRDRVERGNASWVVTSHSNALKFADVPGNFTIIEVPDQPDHRVRPTSGAFTSSSADDDAAPAGSAGPGASGGTTASTFGADTSSGTTSGDDASTVDGAGGTEGGAAASSSGNVELAPIGEHRVLDYARSVDGPETFEVLEPSPADATLLLYFTSGTTSLPKLVEHTNTSYPVGHLSTMYWIGLEPGDVHLNVASPGWAKHAWSNFFAPFIAGATVFLYNYTRFNAVALMDQMEREHVTSFCAPPTVWRMLIQSDLSHLKNPPRKTVAAGEPLNPEIISRVKAAWGTDIRDGFGQTESSLQIANTPGMPVKPGSMGRALPGYDVVLIDPNTDQESETEGELCLRLDPRPVGLTPGYHGDPAKTADAFRDGVYHTGDVVSRDASGVFTYVGRADDVFKASDYRLSPFELESVVIEHPAVVEVAVVPSPDPIRLAVPKAYVVLADGHEPTAETAESILHHCRVNLAPYKRIRRLEFAELPKTISGKIRRVELRRREALLHPDTLGDAGAASGGADESSGGAGSGDSVEYADTDFPSLRGE</sequence>
<dbReference type="HOGENOM" id="CLU_000022_59_10_11"/>
<dbReference type="InterPro" id="IPR051087">
    <property type="entry name" value="Mitochondrial_ACSM"/>
</dbReference>
<feature type="domain" description="AMP-binding enzyme C-terminal" evidence="7">
    <location>
        <begin position="549"/>
        <end position="626"/>
    </location>
</feature>
<evidence type="ECO:0000313" key="9">
    <source>
        <dbReference type="Proteomes" id="UP000008838"/>
    </source>
</evidence>
<dbReference type="GO" id="GO:0004321">
    <property type="term" value="F:fatty-acyl-CoA synthase activity"/>
    <property type="evidence" value="ECO:0007669"/>
    <property type="project" value="TreeGrafter"/>
</dbReference>
<dbReference type="InterPro" id="IPR000873">
    <property type="entry name" value="AMP-dep_synth/lig_dom"/>
</dbReference>
<dbReference type="STRING" id="378753.KRH_01830"/>